<keyword evidence="1" id="KW-0862">Zinc</keyword>
<feature type="compositionally biased region" description="Low complexity" evidence="2">
    <location>
        <begin position="542"/>
        <end position="560"/>
    </location>
</feature>
<dbReference type="EMBL" id="GG745349">
    <property type="protein sequence ID" value="KNE65935.1"/>
    <property type="molecule type" value="Genomic_DNA"/>
</dbReference>
<dbReference type="Proteomes" id="UP000054350">
    <property type="component" value="Unassembled WGS sequence"/>
</dbReference>
<dbReference type="PANTHER" id="PTHR46719:SF7">
    <property type="entry name" value="RING-H2 FINGER PROTEIN ATL71-RELATED"/>
    <property type="match status" value="1"/>
</dbReference>
<evidence type="ECO:0000259" key="4">
    <source>
        <dbReference type="PROSITE" id="PS50089"/>
    </source>
</evidence>
<dbReference type="OrthoDB" id="8062037at2759"/>
<name>A0A0L0SU53_ALLM3</name>
<dbReference type="GO" id="GO:0008270">
    <property type="term" value="F:zinc ion binding"/>
    <property type="evidence" value="ECO:0007669"/>
    <property type="project" value="UniProtKB-KW"/>
</dbReference>
<keyword evidence="6" id="KW-1185">Reference proteome</keyword>
<dbReference type="AlphaFoldDB" id="A0A0L0SU53"/>
<accession>A0A0L0SU53</accession>
<feature type="region of interest" description="Disordered" evidence="2">
    <location>
        <begin position="347"/>
        <end position="383"/>
    </location>
</feature>
<dbReference type="InterPro" id="IPR013083">
    <property type="entry name" value="Znf_RING/FYVE/PHD"/>
</dbReference>
<proteinExistence type="predicted"/>
<evidence type="ECO:0000313" key="5">
    <source>
        <dbReference type="EMBL" id="KNE65935.1"/>
    </source>
</evidence>
<keyword evidence="3" id="KW-0472">Membrane</keyword>
<evidence type="ECO:0000256" key="3">
    <source>
        <dbReference type="SAM" id="Phobius"/>
    </source>
</evidence>
<keyword evidence="1" id="KW-0479">Metal-binding</keyword>
<dbReference type="PANTHER" id="PTHR46719">
    <property type="entry name" value="TRANSCRIPTION FACTOR C2H2 FAMILY-RELATED"/>
    <property type="match status" value="1"/>
</dbReference>
<evidence type="ECO:0000256" key="1">
    <source>
        <dbReference type="PROSITE-ProRule" id="PRU00175"/>
    </source>
</evidence>
<dbReference type="SMART" id="SM00184">
    <property type="entry name" value="RING"/>
    <property type="match status" value="1"/>
</dbReference>
<feature type="compositionally biased region" description="Polar residues" evidence="2">
    <location>
        <begin position="60"/>
        <end position="69"/>
    </location>
</feature>
<evidence type="ECO:0000256" key="2">
    <source>
        <dbReference type="SAM" id="MobiDB-lite"/>
    </source>
</evidence>
<sequence length="694" mass="72765">MSTAATLTPPWAMRESQSARSSVASASVSLLRGGVRSQVDLTAPDTSATGDSWTPMRPRSVSSTVPSMQSERRDELGALPSAEPARHGGGSVWGLAPLGSWLAGKLRAGSVPDMSSATSSMPLAVAYWRRAQRGSVLRSVPEPASSDDRDWIHTSLDSLTSAGSDEWVPPERAARRDLDRVRAMDLEMVTPPRSPRSPRTPLIVAQSPRSLTVPRRSLYPVPPRPGSSHALPQVDGEVVGLTVVERISSSWESMSALAKIGFGVRIVASLLQVVNASLALGLSSSPPRALAVAPGPGHRAGTDIASGPGNGSTLVVFHALCLIRAVILLPNLLLDLLWPGSAEDVAPTDVEHAPSSTGTSPPVGDSPGPLEEPSPSLSGAGRPSWAQRLDNGETALFVLLFLLANYAILAEAASQDSRPALFYGTVVFLVYAYLTVLMPVLLLAATMFCMPCLVGIFSALGLTRDPVDALAELLGYASFTRDDDDSVLMGLLHAELATLVVAEYMSQPPPSSPPVPPSAATLSSPRLSIVPVTDTEPVSPALKGAKSLGRSSSRGSSATARSAALRRPWWMRALAPRAVTTATVRAAPTAPAPARPAWRVHVHDSDHAQCTICLTAYAGSDLVRVLPGCGHHFHGACVDPWLREHAPTCPLCQADLVPAVEAAAAVRGAVPLPSPVGGVLWRVEEEGNDDRGTA</sequence>
<dbReference type="CDD" id="cd16454">
    <property type="entry name" value="RING-H2_PA-TM-RING"/>
    <property type="match status" value="1"/>
</dbReference>
<feature type="compositionally biased region" description="Low complexity" evidence="2">
    <location>
        <begin position="18"/>
        <end position="32"/>
    </location>
</feature>
<feature type="transmembrane region" description="Helical" evidence="3">
    <location>
        <begin position="394"/>
        <end position="413"/>
    </location>
</feature>
<feature type="compositionally biased region" description="Low complexity" evidence="2">
    <location>
        <begin position="366"/>
        <end position="379"/>
    </location>
</feature>
<keyword evidence="3" id="KW-0812">Transmembrane</keyword>
<dbReference type="eggNOG" id="KOG0800">
    <property type="taxonomic scope" value="Eukaryota"/>
</dbReference>
<dbReference type="STRING" id="578462.A0A0L0SU53"/>
<reference evidence="5 6" key="1">
    <citation type="submission" date="2009-11" db="EMBL/GenBank/DDBJ databases">
        <title>Annotation of Allomyces macrogynus ATCC 38327.</title>
        <authorList>
            <consortium name="The Broad Institute Genome Sequencing Platform"/>
            <person name="Russ C."/>
            <person name="Cuomo C."/>
            <person name="Burger G."/>
            <person name="Gray M.W."/>
            <person name="Holland P.W.H."/>
            <person name="King N."/>
            <person name="Lang F.B.F."/>
            <person name="Roger A.J."/>
            <person name="Ruiz-Trillo I."/>
            <person name="Young S.K."/>
            <person name="Zeng Q."/>
            <person name="Gargeya S."/>
            <person name="Fitzgerald M."/>
            <person name="Haas B."/>
            <person name="Abouelleil A."/>
            <person name="Alvarado L."/>
            <person name="Arachchi H.M."/>
            <person name="Berlin A."/>
            <person name="Chapman S.B."/>
            <person name="Gearin G."/>
            <person name="Goldberg J."/>
            <person name="Griggs A."/>
            <person name="Gujja S."/>
            <person name="Hansen M."/>
            <person name="Heiman D."/>
            <person name="Howarth C."/>
            <person name="Larimer J."/>
            <person name="Lui A."/>
            <person name="MacDonald P.J.P."/>
            <person name="McCowen C."/>
            <person name="Montmayeur A."/>
            <person name="Murphy C."/>
            <person name="Neiman D."/>
            <person name="Pearson M."/>
            <person name="Priest M."/>
            <person name="Roberts A."/>
            <person name="Saif S."/>
            <person name="Shea T."/>
            <person name="Sisk P."/>
            <person name="Stolte C."/>
            <person name="Sykes S."/>
            <person name="Wortman J."/>
            <person name="Nusbaum C."/>
            <person name="Birren B."/>
        </authorList>
    </citation>
    <scope>NUCLEOTIDE SEQUENCE [LARGE SCALE GENOMIC DNA]</scope>
    <source>
        <strain evidence="5 6">ATCC 38327</strain>
    </source>
</reference>
<feature type="region of interest" description="Disordered" evidence="2">
    <location>
        <begin position="1"/>
        <end position="87"/>
    </location>
</feature>
<dbReference type="SUPFAM" id="SSF57850">
    <property type="entry name" value="RING/U-box"/>
    <property type="match status" value="1"/>
</dbReference>
<dbReference type="InterPro" id="IPR045899">
    <property type="entry name" value="ATL71-like"/>
</dbReference>
<evidence type="ECO:0000313" key="6">
    <source>
        <dbReference type="Proteomes" id="UP000054350"/>
    </source>
</evidence>
<protein>
    <recommendedName>
        <fullName evidence="4">RING-type domain-containing protein</fullName>
    </recommendedName>
</protein>
<feature type="transmembrane region" description="Helical" evidence="3">
    <location>
        <begin position="420"/>
        <end position="436"/>
    </location>
</feature>
<feature type="domain" description="RING-type" evidence="4">
    <location>
        <begin position="610"/>
        <end position="653"/>
    </location>
</feature>
<reference evidence="6" key="2">
    <citation type="submission" date="2009-11" db="EMBL/GenBank/DDBJ databases">
        <title>The Genome Sequence of Allomyces macrogynus strain ATCC 38327.</title>
        <authorList>
            <consortium name="The Broad Institute Genome Sequencing Platform"/>
            <person name="Russ C."/>
            <person name="Cuomo C."/>
            <person name="Shea T."/>
            <person name="Young S.K."/>
            <person name="Zeng Q."/>
            <person name="Koehrsen M."/>
            <person name="Haas B."/>
            <person name="Borodovsky M."/>
            <person name="Guigo R."/>
            <person name="Alvarado L."/>
            <person name="Berlin A."/>
            <person name="Borenstein D."/>
            <person name="Chen Z."/>
            <person name="Engels R."/>
            <person name="Freedman E."/>
            <person name="Gellesch M."/>
            <person name="Goldberg J."/>
            <person name="Griggs A."/>
            <person name="Gujja S."/>
            <person name="Heiman D."/>
            <person name="Hepburn T."/>
            <person name="Howarth C."/>
            <person name="Jen D."/>
            <person name="Larson L."/>
            <person name="Lewis B."/>
            <person name="Mehta T."/>
            <person name="Park D."/>
            <person name="Pearson M."/>
            <person name="Roberts A."/>
            <person name="Saif S."/>
            <person name="Shenoy N."/>
            <person name="Sisk P."/>
            <person name="Stolte C."/>
            <person name="Sykes S."/>
            <person name="Walk T."/>
            <person name="White J."/>
            <person name="Yandava C."/>
            <person name="Burger G."/>
            <person name="Gray M.W."/>
            <person name="Holland P.W.H."/>
            <person name="King N."/>
            <person name="Lang F.B.F."/>
            <person name="Roger A.J."/>
            <person name="Ruiz-Trillo I."/>
            <person name="Lander E."/>
            <person name="Nusbaum C."/>
        </authorList>
    </citation>
    <scope>NUCLEOTIDE SEQUENCE [LARGE SCALE GENOMIC DNA]</scope>
    <source>
        <strain evidence="6">ATCC 38327</strain>
    </source>
</reference>
<dbReference type="Pfam" id="PF13639">
    <property type="entry name" value="zf-RING_2"/>
    <property type="match status" value="1"/>
</dbReference>
<organism evidence="5 6">
    <name type="scientific">Allomyces macrogynus (strain ATCC 38327)</name>
    <name type="common">Allomyces javanicus var. macrogynus</name>
    <dbReference type="NCBI Taxonomy" id="578462"/>
    <lineage>
        <taxon>Eukaryota</taxon>
        <taxon>Fungi</taxon>
        <taxon>Fungi incertae sedis</taxon>
        <taxon>Blastocladiomycota</taxon>
        <taxon>Blastocladiomycetes</taxon>
        <taxon>Blastocladiales</taxon>
        <taxon>Blastocladiaceae</taxon>
        <taxon>Allomyces</taxon>
    </lineage>
</organism>
<feature type="region of interest" description="Disordered" evidence="2">
    <location>
        <begin position="536"/>
        <end position="560"/>
    </location>
</feature>
<dbReference type="VEuPathDB" id="FungiDB:AMAG_10225"/>
<dbReference type="Gene3D" id="3.30.40.10">
    <property type="entry name" value="Zinc/RING finger domain, C3HC4 (zinc finger)"/>
    <property type="match status" value="1"/>
</dbReference>
<dbReference type="InterPro" id="IPR001841">
    <property type="entry name" value="Znf_RING"/>
</dbReference>
<gene>
    <name evidence="5" type="ORF">AMAG_10225</name>
</gene>
<keyword evidence="3" id="KW-1133">Transmembrane helix</keyword>
<keyword evidence="1" id="KW-0863">Zinc-finger</keyword>
<dbReference type="PROSITE" id="PS50089">
    <property type="entry name" value="ZF_RING_2"/>
    <property type="match status" value="1"/>
</dbReference>